<evidence type="ECO:0000256" key="1">
    <source>
        <dbReference type="SAM" id="SignalP"/>
    </source>
</evidence>
<gene>
    <name evidence="3" type="ORF">CH338_21470</name>
</gene>
<protein>
    <recommendedName>
        <fullName evidence="2">Peptidase M15C domain-containing protein</fullName>
    </recommendedName>
</protein>
<sequence>MLRSLPRSGFVSLLFTLAALQAAPAASPSELLDALVAAYPDALARHDGEKLTWRDGTVMAVSDGRPDKPFRERLTNPSILDQMTPPYRTGRLAAPPALNDDPGRFRNEAFFKKMYGDCTKGEVQARMVPIVWLPKSWGKKVSVTSVNGIADKLKAVSDEIETLPPAIRKAAFPIAGVLACRPVADTGKMSMHGYGAAIDLNLEVSDYWLWTKKTDPIPYKNRMPQEIVDVFERHGFVWGGKWYHYDTMHFEYRPELIRSGAK</sequence>
<evidence type="ECO:0000313" key="3">
    <source>
        <dbReference type="EMBL" id="RAI34087.1"/>
    </source>
</evidence>
<dbReference type="EMBL" id="NPEU01000325">
    <property type="protein sequence ID" value="RAI34087.1"/>
    <property type="molecule type" value="Genomic_DNA"/>
</dbReference>
<dbReference type="AlphaFoldDB" id="A0A327K6S7"/>
<comment type="caution">
    <text evidence="3">The sequence shown here is derived from an EMBL/GenBank/DDBJ whole genome shotgun (WGS) entry which is preliminary data.</text>
</comment>
<dbReference type="OrthoDB" id="9799970at2"/>
<organism evidence="3 4">
    <name type="scientific">Rhodoplanes elegans</name>
    <dbReference type="NCBI Taxonomy" id="29408"/>
    <lineage>
        <taxon>Bacteria</taxon>
        <taxon>Pseudomonadati</taxon>
        <taxon>Pseudomonadota</taxon>
        <taxon>Alphaproteobacteria</taxon>
        <taxon>Hyphomicrobiales</taxon>
        <taxon>Nitrobacteraceae</taxon>
        <taxon>Rhodoplanes</taxon>
    </lineage>
</organism>
<feature type="chain" id="PRO_5016255982" description="Peptidase M15C domain-containing protein" evidence="1">
    <location>
        <begin position="23"/>
        <end position="262"/>
    </location>
</feature>
<keyword evidence="1" id="KW-0732">Signal</keyword>
<dbReference type="InterPro" id="IPR009045">
    <property type="entry name" value="Zn_M74/Hedgehog-like"/>
</dbReference>
<feature type="signal peptide" evidence="1">
    <location>
        <begin position="1"/>
        <end position="22"/>
    </location>
</feature>
<dbReference type="InterPro" id="IPR039561">
    <property type="entry name" value="Peptidase_M15C"/>
</dbReference>
<dbReference type="GO" id="GO:0008233">
    <property type="term" value="F:peptidase activity"/>
    <property type="evidence" value="ECO:0007669"/>
    <property type="project" value="InterPro"/>
</dbReference>
<proteinExistence type="predicted"/>
<dbReference type="Pfam" id="PF13539">
    <property type="entry name" value="Peptidase_M15_4"/>
    <property type="match status" value="1"/>
</dbReference>
<evidence type="ECO:0000259" key="2">
    <source>
        <dbReference type="Pfam" id="PF13539"/>
    </source>
</evidence>
<dbReference type="Proteomes" id="UP000248863">
    <property type="component" value="Unassembled WGS sequence"/>
</dbReference>
<accession>A0A327K6S7</accession>
<dbReference type="Gene3D" id="3.30.1380.10">
    <property type="match status" value="1"/>
</dbReference>
<name>A0A327K6S7_9BRAD</name>
<evidence type="ECO:0000313" key="4">
    <source>
        <dbReference type="Proteomes" id="UP000248863"/>
    </source>
</evidence>
<dbReference type="SUPFAM" id="SSF55166">
    <property type="entry name" value="Hedgehog/DD-peptidase"/>
    <property type="match status" value="1"/>
</dbReference>
<keyword evidence="4" id="KW-1185">Reference proteome</keyword>
<dbReference type="RefSeq" id="WP_111359150.1">
    <property type="nucleotide sequence ID" value="NZ_NHSK01000228.1"/>
</dbReference>
<reference evidence="3 4" key="1">
    <citation type="submission" date="2017-07" db="EMBL/GenBank/DDBJ databases">
        <title>Draft Genome Sequences of Select Purple Nonsulfur Bacteria.</title>
        <authorList>
            <person name="Lasarre B."/>
            <person name="Mckinlay J.B."/>
        </authorList>
    </citation>
    <scope>NUCLEOTIDE SEQUENCE [LARGE SCALE GENOMIC DNA]</scope>
    <source>
        <strain evidence="3 4">DSM 11907</strain>
    </source>
</reference>
<feature type="domain" description="Peptidase M15C" evidence="2">
    <location>
        <begin position="185"/>
        <end position="252"/>
    </location>
</feature>